<feature type="domain" description="PAC" evidence="10">
    <location>
        <begin position="74"/>
        <end position="126"/>
    </location>
</feature>
<dbReference type="InterPro" id="IPR000700">
    <property type="entry name" value="PAS-assoc_C"/>
</dbReference>
<dbReference type="InterPro" id="IPR036890">
    <property type="entry name" value="HATPase_C_sf"/>
</dbReference>
<dbReference type="InterPro" id="IPR003594">
    <property type="entry name" value="HATPase_dom"/>
</dbReference>
<dbReference type="EMBL" id="JACRDE010000559">
    <property type="protein sequence ID" value="MBI5252063.1"/>
    <property type="molecule type" value="Genomic_DNA"/>
</dbReference>
<keyword evidence="3" id="KW-0597">Phosphoprotein</keyword>
<dbReference type="Gene3D" id="3.30.565.10">
    <property type="entry name" value="Histidine kinase-like ATPase, C-terminal domain"/>
    <property type="match status" value="1"/>
</dbReference>
<dbReference type="GO" id="GO:0000155">
    <property type="term" value="F:phosphorelay sensor kinase activity"/>
    <property type="evidence" value="ECO:0007669"/>
    <property type="project" value="InterPro"/>
</dbReference>
<dbReference type="AlphaFoldDB" id="A0A9D6V7C8"/>
<dbReference type="Gene3D" id="1.10.287.130">
    <property type="match status" value="1"/>
</dbReference>
<dbReference type="GO" id="GO:0005524">
    <property type="term" value="F:ATP binding"/>
    <property type="evidence" value="ECO:0007669"/>
    <property type="project" value="UniProtKB-KW"/>
</dbReference>
<dbReference type="InterPro" id="IPR000014">
    <property type="entry name" value="PAS"/>
</dbReference>
<name>A0A9D6V7C8_9BACT</name>
<evidence type="ECO:0000313" key="12">
    <source>
        <dbReference type="Proteomes" id="UP000807825"/>
    </source>
</evidence>
<evidence type="ECO:0000259" key="9">
    <source>
        <dbReference type="PROSITE" id="PS50109"/>
    </source>
</evidence>
<evidence type="ECO:0000256" key="2">
    <source>
        <dbReference type="ARBA" id="ARBA00012438"/>
    </source>
</evidence>
<dbReference type="SUPFAM" id="SSF47384">
    <property type="entry name" value="Homodimeric domain of signal transducing histidine kinase"/>
    <property type="match status" value="1"/>
</dbReference>
<evidence type="ECO:0000256" key="6">
    <source>
        <dbReference type="ARBA" id="ARBA00022777"/>
    </source>
</evidence>
<organism evidence="11 12">
    <name type="scientific">Desulfomonile tiedjei</name>
    <dbReference type="NCBI Taxonomy" id="2358"/>
    <lineage>
        <taxon>Bacteria</taxon>
        <taxon>Pseudomonadati</taxon>
        <taxon>Thermodesulfobacteriota</taxon>
        <taxon>Desulfomonilia</taxon>
        <taxon>Desulfomonilales</taxon>
        <taxon>Desulfomonilaceae</taxon>
        <taxon>Desulfomonile</taxon>
    </lineage>
</organism>
<dbReference type="InterPro" id="IPR013656">
    <property type="entry name" value="PAS_4"/>
</dbReference>
<dbReference type="InterPro" id="IPR036097">
    <property type="entry name" value="HisK_dim/P_sf"/>
</dbReference>
<accession>A0A9D6V7C8</accession>
<dbReference type="Gene3D" id="3.30.450.20">
    <property type="entry name" value="PAS domain"/>
    <property type="match status" value="1"/>
</dbReference>
<dbReference type="PROSITE" id="PS50113">
    <property type="entry name" value="PAC"/>
    <property type="match status" value="1"/>
</dbReference>
<dbReference type="PRINTS" id="PR00344">
    <property type="entry name" value="BCTRLSENSOR"/>
</dbReference>
<protein>
    <recommendedName>
        <fullName evidence="2">histidine kinase</fullName>
        <ecNumber evidence="2">2.7.13.3</ecNumber>
    </recommendedName>
</protein>
<evidence type="ECO:0000256" key="5">
    <source>
        <dbReference type="ARBA" id="ARBA00022741"/>
    </source>
</evidence>
<evidence type="ECO:0000259" key="10">
    <source>
        <dbReference type="PROSITE" id="PS50113"/>
    </source>
</evidence>
<reference evidence="11" key="1">
    <citation type="submission" date="2020-07" db="EMBL/GenBank/DDBJ databases">
        <title>Huge and variable diversity of episymbiotic CPR bacteria and DPANN archaea in groundwater ecosystems.</title>
        <authorList>
            <person name="He C.Y."/>
            <person name="Keren R."/>
            <person name="Whittaker M."/>
            <person name="Farag I.F."/>
            <person name="Doudna J."/>
            <person name="Cate J.H.D."/>
            <person name="Banfield J.F."/>
        </authorList>
    </citation>
    <scope>NUCLEOTIDE SEQUENCE</scope>
    <source>
        <strain evidence="11">NC_groundwater_1664_Pr3_B-0.1um_52_9</strain>
    </source>
</reference>
<dbReference type="PANTHER" id="PTHR43065">
    <property type="entry name" value="SENSOR HISTIDINE KINASE"/>
    <property type="match status" value="1"/>
</dbReference>
<dbReference type="PROSITE" id="PS50109">
    <property type="entry name" value="HIS_KIN"/>
    <property type="match status" value="1"/>
</dbReference>
<feature type="domain" description="Histidine kinase" evidence="9">
    <location>
        <begin position="133"/>
        <end position="349"/>
    </location>
</feature>
<sequence length="356" mass="39998">MNDFANEHYRRLLDALPCYVTLQDRELNILWCNESYQRDFGLPYGKTCFELYGTDKAKCSDCPVEKTFLDGLIHSREMTVKTKDDHRTNMMVYSSPVRDDNGKIISVLETAVNVTSVKDMQKQLILLGQTVAGMAHSIKNIMMGLEGGIYVVNKGIEDKSQDEIKEGWEMVLLNFDKISHIVKDILYCSKDREPNLQEIRPNDVVREVYKLFKSMAGSYAIEIRLDLDGNVRDAVIDPAGLHTVLSNLVTNAMDACKIDLWKDEHLVEVRTRKGKNGSTIIEVADNGIGIGKDLKAHVFEDFFSSKGDKGTGLGLMVTQKILREHGGKITFRSRPGRGTTFVATFPRKELPNGAGQ</sequence>
<keyword evidence="8" id="KW-0902">Two-component regulatory system</keyword>
<evidence type="ECO:0000256" key="7">
    <source>
        <dbReference type="ARBA" id="ARBA00022840"/>
    </source>
</evidence>
<dbReference type="InterPro" id="IPR005467">
    <property type="entry name" value="His_kinase_dom"/>
</dbReference>
<evidence type="ECO:0000256" key="1">
    <source>
        <dbReference type="ARBA" id="ARBA00000085"/>
    </source>
</evidence>
<dbReference type="SMART" id="SM00387">
    <property type="entry name" value="HATPase_c"/>
    <property type="match status" value="1"/>
</dbReference>
<dbReference type="CDD" id="cd00075">
    <property type="entry name" value="HATPase"/>
    <property type="match status" value="1"/>
</dbReference>
<evidence type="ECO:0000313" key="11">
    <source>
        <dbReference type="EMBL" id="MBI5252063.1"/>
    </source>
</evidence>
<keyword evidence="6" id="KW-0418">Kinase</keyword>
<dbReference type="InterPro" id="IPR035965">
    <property type="entry name" value="PAS-like_dom_sf"/>
</dbReference>
<dbReference type="SUPFAM" id="SSF55874">
    <property type="entry name" value="ATPase domain of HSP90 chaperone/DNA topoisomerase II/histidine kinase"/>
    <property type="match status" value="1"/>
</dbReference>
<dbReference type="Pfam" id="PF02518">
    <property type="entry name" value="HATPase_c"/>
    <property type="match status" value="1"/>
</dbReference>
<keyword evidence="4" id="KW-0808">Transferase</keyword>
<dbReference type="EC" id="2.7.13.3" evidence="2"/>
<dbReference type="PANTHER" id="PTHR43065:SF10">
    <property type="entry name" value="PEROXIDE STRESS-ACTIVATED HISTIDINE KINASE MAK3"/>
    <property type="match status" value="1"/>
</dbReference>
<dbReference type="SUPFAM" id="SSF55785">
    <property type="entry name" value="PYP-like sensor domain (PAS domain)"/>
    <property type="match status" value="1"/>
</dbReference>
<keyword evidence="7" id="KW-0067">ATP-binding</keyword>
<dbReference type="Proteomes" id="UP000807825">
    <property type="component" value="Unassembled WGS sequence"/>
</dbReference>
<gene>
    <name evidence="11" type="ORF">HY912_21420</name>
</gene>
<evidence type="ECO:0000256" key="3">
    <source>
        <dbReference type="ARBA" id="ARBA00022553"/>
    </source>
</evidence>
<comment type="caution">
    <text evidence="11">The sequence shown here is derived from an EMBL/GenBank/DDBJ whole genome shotgun (WGS) entry which is preliminary data.</text>
</comment>
<dbReference type="CDD" id="cd00130">
    <property type="entry name" value="PAS"/>
    <property type="match status" value="1"/>
</dbReference>
<evidence type="ECO:0000256" key="4">
    <source>
        <dbReference type="ARBA" id="ARBA00022679"/>
    </source>
</evidence>
<dbReference type="Pfam" id="PF08448">
    <property type="entry name" value="PAS_4"/>
    <property type="match status" value="1"/>
</dbReference>
<evidence type="ECO:0000256" key="8">
    <source>
        <dbReference type="ARBA" id="ARBA00023012"/>
    </source>
</evidence>
<dbReference type="InterPro" id="IPR004358">
    <property type="entry name" value="Sig_transdc_His_kin-like_C"/>
</dbReference>
<comment type="catalytic activity">
    <reaction evidence="1">
        <text>ATP + protein L-histidine = ADP + protein N-phospho-L-histidine.</text>
        <dbReference type="EC" id="2.7.13.3"/>
    </reaction>
</comment>
<proteinExistence type="predicted"/>
<keyword evidence="5" id="KW-0547">Nucleotide-binding</keyword>